<dbReference type="Pfam" id="PF01839">
    <property type="entry name" value="FG-GAP"/>
    <property type="match status" value="1"/>
</dbReference>
<comment type="subcellular location">
    <subcellularLocation>
        <location evidence="1 13">Membrane</location>
        <topology evidence="1 13">Single-pass type I membrane protein</topology>
    </subcellularLocation>
</comment>
<dbReference type="InterPro" id="IPR028994">
    <property type="entry name" value="Integrin_alpha_N"/>
</dbReference>
<dbReference type="PANTHER" id="PTHR23220">
    <property type="entry name" value="INTEGRIN ALPHA"/>
    <property type="match status" value="1"/>
</dbReference>
<reference evidence="15 16" key="1">
    <citation type="submission" date="2018-04" db="EMBL/GenBank/DDBJ databases">
        <title>The genome of golden apple snail Pomacea canaliculata provides insight into stress tolerance and invasive adaptation.</title>
        <authorList>
            <person name="Liu C."/>
            <person name="Liu B."/>
            <person name="Ren Y."/>
            <person name="Zhang Y."/>
            <person name="Wang H."/>
            <person name="Li S."/>
            <person name="Jiang F."/>
            <person name="Yin L."/>
            <person name="Zhang G."/>
            <person name="Qian W."/>
            <person name="Fan W."/>
        </authorList>
    </citation>
    <scope>NUCLEOTIDE SEQUENCE [LARGE SCALE GENOMIC DNA]</scope>
    <source>
        <strain evidence="15">SZHN2017</strain>
        <tissue evidence="15">Muscle</tissue>
    </source>
</reference>
<evidence type="ECO:0000256" key="12">
    <source>
        <dbReference type="PROSITE-ProRule" id="PRU00803"/>
    </source>
</evidence>
<keyword evidence="11" id="KW-0325">Glycoprotein</keyword>
<dbReference type="InterPro" id="IPR013517">
    <property type="entry name" value="FG-GAP"/>
</dbReference>
<feature type="domain" description="Integrin alpha second immunoglobulin-like" evidence="14">
    <location>
        <begin position="425"/>
        <end position="510"/>
    </location>
</feature>
<dbReference type="InterPro" id="IPR013519">
    <property type="entry name" value="Int_alpha_beta-p"/>
</dbReference>
<evidence type="ECO:0000256" key="6">
    <source>
        <dbReference type="ARBA" id="ARBA00022889"/>
    </source>
</evidence>
<dbReference type="InterPro" id="IPR000413">
    <property type="entry name" value="Integrin_alpha"/>
</dbReference>
<feature type="repeat" description="FG-GAP" evidence="12">
    <location>
        <begin position="235"/>
        <end position="296"/>
    </location>
</feature>
<evidence type="ECO:0000256" key="5">
    <source>
        <dbReference type="ARBA" id="ARBA00022737"/>
    </source>
</evidence>
<dbReference type="InterPro" id="IPR048285">
    <property type="entry name" value="Integrin_alpha_Ig-like_2"/>
</dbReference>
<evidence type="ECO:0000256" key="11">
    <source>
        <dbReference type="ARBA" id="ARBA00023180"/>
    </source>
</evidence>
<evidence type="ECO:0000256" key="7">
    <source>
        <dbReference type="ARBA" id="ARBA00022989"/>
    </source>
</evidence>
<keyword evidence="10 13" id="KW-0675">Receptor</keyword>
<keyword evidence="8 13" id="KW-0401">Integrin</keyword>
<dbReference type="PRINTS" id="PR01185">
    <property type="entry name" value="INTEGRINA"/>
</dbReference>
<dbReference type="Proteomes" id="UP000245119">
    <property type="component" value="Linkage Group LG5"/>
</dbReference>
<dbReference type="SMART" id="SM00191">
    <property type="entry name" value="Int_alpha"/>
    <property type="match status" value="2"/>
</dbReference>
<keyword evidence="4 13" id="KW-0732">Signal</keyword>
<dbReference type="Gene3D" id="2.130.10.130">
    <property type="entry name" value="Integrin alpha, N-terminal"/>
    <property type="match status" value="3"/>
</dbReference>
<evidence type="ECO:0000256" key="3">
    <source>
        <dbReference type="ARBA" id="ARBA00022692"/>
    </source>
</evidence>
<evidence type="ECO:0000313" key="16">
    <source>
        <dbReference type="Proteomes" id="UP000245119"/>
    </source>
</evidence>
<dbReference type="GO" id="GO:0033627">
    <property type="term" value="P:cell adhesion mediated by integrin"/>
    <property type="evidence" value="ECO:0007669"/>
    <property type="project" value="TreeGrafter"/>
</dbReference>
<sequence>MPAINDRYTSAVSLMLCFIMCCSGFNIDIESAVVHYGPNNTLFGYRAEFLKHANGYTSLLVSAPHFKPKKVNSSGVYFLCDPLQQICTSQTTVPSTDKKYINVSTFGEEEEMYGLTVLMVNKSTALEENIVIGTPGYMGGKGGSRGSFGILTLGSGEFDMKETDLFDDEVDVYLGFAVANGNFCGEVKICFAVSNKMPDGRKHAEFNENRQIESVYNEGRRKVYIVAREQHAVFRKVQLLLGPQSYSSFGFSLCAMDINGDGLSDLLVGAPTYSDDSTDPNRMTAVQSSSICSCSADVTDVAVGAPQEDEGRGAVYIYLGSSKGPETTFSQRISGRDIGKGLFSFGSHISQPTSDISAYKYPAFDLTFQVDSLMTYDPYRRVRLYRGQGDSPLTMVKETVSVNVQKGYCMSFDAILMELRFLTKCGEDQKCRPDLVLSGNVLHVPSEESLNLNVVNITSEVVLNLSVTNKQETAYGIRLIVSIQGEIQFRAADGDSGSHFICESKDNSEKSDDQRSFSNLFELATLESRGSIVRETSVRGSLSSTGGQLSRDTFNVTAEPYDMVHNPDEDMSDNRIILNSEKAIIADLQIFGSSTPRYLYVYDSAHTDLQAAHTLLGNQ</sequence>
<dbReference type="STRING" id="400727.A0A2T7P918"/>
<evidence type="ECO:0000256" key="9">
    <source>
        <dbReference type="ARBA" id="ARBA00023136"/>
    </source>
</evidence>
<dbReference type="GO" id="GO:0098609">
    <property type="term" value="P:cell-cell adhesion"/>
    <property type="evidence" value="ECO:0007669"/>
    <property type="project" value="TreeGrafter"/>
</dbReference>
<feature type="signal peptide" evidence="13">
    <location>
        <begin position="1"/>
        <end position="24"/>
    </location>
</feature>
<evidence type="ECO:0000256" key="13">
    <source>
        <dbReference type="RuleBase" id="RU003762"/>
    </source>
</evidence>
<keyword evidence="16" id="KW-1185">Reference proteome</keyword>
<dbReference type="GO" id="GO:0008305">
    <property type="term" value="C:integrin complex"/>
    <property type="evidence" value="ECO:0007669"/>
    <property type="project" value="InterPro"/>
</dbReference>
<dbReference type="OrthoDB" id="5317514at2759"/>
<keyword evidence="3" id="KW-0812">Transmembrane</keyword>
<keyword evidence="9" id="KW-0472">Membrane</keyword>
<proteinExistence type="inferred from homology"/>
<accession>A0A2T7P918</accession>
<dbReference type="EMBL" id="PZQS01000005">
    <property type="protein sequence ID" value="PVD29910.1"/>
    <property type="molecule type" value="Genomic_DNA"/>
</dbReference>
<dbReference type="SUPFAM" id="SSF69179">
    <property type="entry name" value="Integrin domains"/>
    <property type="match status" value="1"/>
</dbReference>
<evidence type="ECO:0000256" key="2">
    <source>
        <dbReference type="ARBA" id="ARBA00008054"/>
    </source>
</evidence>
<evidence type="ECO:0000256" key="8">
    <source>
        <dbReference type="ARBA" id="ARBA00023037"/>
    </source>
</evidence>
<comment type="similarity">
    <text evidence="2 13">Belongs to the integrin alpha chain family.</text>
</comment>
<dbReference type="Gene3D" id="2.60.40.1510">
    <property type="entry name" value="ntegrin, alpha v. Chain A, domain 3"/>
    <property type="match status" value="1"/>
</dbReference>
<dbReference type="GO" id="GO:0007229">
    <property type="term" value="P:integrin-mediated signaling pathway"/>
    <property type="evidence" value="ECO:0007669"/>
    <property type="project" value="UniProtKB-KW"/>
</dbReference>
<keyword evidence="6 13" id="KW-0130">Cell adhesion</keyword>
<protein>
    <recommendedName>
        <fullName evidence="14">Integrin alpha second immunoglobulin-like domain-containing protein</fullName>
    </recommendedName>
</protein>
<dbReference type="AlphaFoldDB" id="A0A2T7P918"/>
<dbReference type="GO" id="GO:0005178">
    <property type="term" value="F:integrin binding"/>
    <property type="evidence" value="ECO:0007669"/>
    <property type="project" value="TreeGrafter"/>
</dbReference>
<evidence type="ECO:0000259" key="14">
    <source>
        <dbReference type="Pfam" id="PF20805"/>
    </source>
</evidence>
<evidence type="ECO:0000313" key="15">
    <source>
        <dbReference type="EMBL" id="PVD29910.1"/>
    </source>
</evidence>
<evidence type="ECO:0000256" key="1">
    <source>
        <dbReference type="ARBA" id="ARBA00004479"/>
    </source>
</evidence>
<dbReference type="GO" id="GO:0007160">
    <property type="term" value="P:cell-matrix adhesion"/>
    <property type="evidence" value="ECO:0007669"/>
    <property type="project" value="TreeGrafter"/>
</dbReference>
<keyword evidence="5" id="KW-0677">Repeat</keyword>
<feature type="chain" id="PRO_5015369028" description="Integrin alpha second immunoglobulin-like domain-containing protein" evidence="13">
    <location>
        <begin position="25"/>
        <end position="619"/>
    </location>
</feature>
<evidence type="ECO:0000256" key="10">
    <source>
        <dbReference type="ARBA" id="ARBA00023170"/>
    </source>
</evidence>
<name>A0A2T7P918_POMCA</name>
<evidence type="ECO:0000256" key="4">
    <source>
        <dbReference type="ARBA" id="ARBA00022729"/>
    </source>
</evidence>
<comment type="caution">
    <text evidence="15">The sequence shown here is derived from an EMBL/GenBank/DDBJ whole genome shotgun (WGS) entry which is preliminary data.</text>
</comment>
<gene>
    <name evidence="15" type="ORF">C0Q70_09167</name>
</gene>
<dbReference type="PANTHER" id="PTHR23220:SF134">
    <property type="entry name" value="INTEGRIN ALPHA-2 DOMAIN-CONTAINING PROTEIN"/>
    <property type="match status" value="1"/>
</dbReference>
<dbReference type="GO" id="GO:0009897">
    <property type="term" value="C:external side of plasma membrane"/>
    <property type="evidence" value="ECO:0007669"/>
    <property type="project" value="TreeGrafter"/>
</dbReference>
<keyword evidence="7" id="KW-1133">Transmembrane helix</keyword>
<dbReference type="PROSITE" id="PS51470">
    <property type="entry name" value="FG_GAP"/>
    <property type="match status" value="1"/>
</dbReference>
<dbReference type="Pfam" id="PF20805">
    <property type="entry name" value="Integrin_A_Ig_2"/>
    <property type="match status" value="1"/>
</dbReference>
<organism evidence="15 16">
    <name type="scientific">Pomacea canaliculata</name>
    <name type="common">Golden apple snail</name>
    <dbReference type="NCBI Taxonomy" id="400727"/>
    <lineage>
        <taxon>Eukaryota</taxon>
        <taxon>Metazoa</taxon>
        <taxon>Spiralia</taxon>
        <taxon>Lophotrochozoa</taxon>
        <taxon>Mollusca</taxon>
        <taxon>Gastropoda</taxon>
        <taxon>Caenogastropoda</taxon>
        <taxon>Architaenioglossa</taxon>
        <taxon>Ampullarioidea</taxon>
        <taxon>Ampullariidae</taxon>
        <taxon>Pomacea</taxon>
    </lineage>
</organism>
<dbReference type="SUPFAM" id="SSF69318">
    <property type="entry name" value="Integrin alpha N-terminal domain"/>
    <property type="match status" value="1"/>
</dbReference>
<dbReference type="InterPro" id="IPR032695">
    <property type="entry name" value="Integrin_dom_sf"/>
</dbReference>